<feature type="compositionally biased region" description="Gly residues" evidence="4">
    <location>
        <begin position="86"/>
        <end position="95"/>
    </location>
</feature>
<feature type="domain" description="CUB" evidence="5">
    <location>
        <begin position="1211"/>
        <end position="1324"/>
    </location>
</feature>
<dbReference type="PROSITE" id="PS01180">
    <property type="entry name" value="CUB"/>
    <property type="match status" value="6"/>
</dbReference>
<dbReference type="Gene3D" id="2.60.120.290">
    <property type="entry name" value="Spermadhesin, CUB domain"/>
    <property type="match status" value="6"/>
</dbReference>
<keyword evidence="2 3" id="KW-1015">Disulfide bond</keyword>
<feature type="domain" description="CUB" evidence="5">
    <location>
        <begin position="672"/>
        <end position="783"/>
    </location>
</feature>
<feature type="disulfide bond" evidence="3">
    <location>
        <begin position="672"/>
        <end position="699"/>
    </location>
</feature>
<accession>A0AAE1BEQ5</accession>
<dbReference type="CDD" id="cd22249">
    <property type="entry name" value="UDM1_RNF168_RNF169-like"/>
    <property type="match status" value="1"/>
</dbReference>
<evidence type="ECO:0000313" key="7">
    <source>
        <dbReference type="Proteomes" id="UP001286313"/>
    </source>
</evidence>
<dbReference type="InterPro" id="IPR000859">
    <property type="entry name" value="CUB_dom"/>
</dbReference>
<proteinExistence type="predicted"/>
<feature type="domain" description="CUB" evidence="5">
    <location>
        <begin position="437"/>
        <end position="470"/>
    </location>
</feature>
<dbReference type="SMART" id="SM00042">
    <property type="entry name" value="CUB"/>
    <property type="match status" value="7"/>
</dbReference>
<sequence length="1677" mass="186707">ADVIGEELSAGTTVTGQQFSRSQVTYQPQVLRDGSTGGEDVRSGAEGDDNRGPVNFVRVDDDWGLASQQGVYYVEEGEGIHTSEYDGGGEYGGGNDESVGRKEKEGIVKEMDDGEIVSEEKEGEIVREKEEEANMREKEGDEIMREKEEEAIMRENEGEIMREKEEEAIMREKEGDEITREKEIVEIMRRKLEAEFLRRKAQILRRKEKQETESRKAKMLNSDELGNQLDDQKEEDEEGTSISQESTSDFLLDKGVESYIQDFLSSSGGRPRTSGEVDSVVVDMGAFRSYHDEVVANLTRQSVDTEQRVGSTPEAVECGGVITISDDSSYQTITSPGFPSAYPPNVECEWTIIAQMGTNSDRLRLWITDFRVEGGECWFDRLTITDNAVGSSVDYCGSKYEEWTTSMGNSLTISFTTDSTIELQGFVIGVLGLKATCGGIIQTLGTQALTFSTTNYPDAYPPETICHWLVVSKAELALRLSSFRVNPKDQGTMRVLTRPFGPYELYDPEKVYFSNVLSVTFFADKTAHDTHLHPGLQFQVLPVARISTCNQTVSVSNENTVAIMSSKYPIGYAPSKHCWWTIKYDISDDYRASVRFVDFDIENHDECAYDRLEIFDGKIGKSRNFCGKRNKFKYETDSKELVLYFHSDSYNMQFHKGFCIFASAHRIQRDKCLVEKPDDHTWVIKSPPSSTITPIYTVCNISIASQQSQRFGIRFNQFNLQRNEDCKKGSYLSIDDQWLSRTEMFCGHMDNHYFITPSNNLQLYYSSESTDLTHGFEVQIKAEEDSQCGGNYILKAGDVEELVAPTEVSVGQECVWVLQGQRSYLVLEFATLGGDVQVSQTGLYNNLYTYNTRTLHFIEPSQKYMIVTKEAGIRITVTAYKTFSRCDLVVDLQTEPVIMTNLGVLPCSQVARLPSQDATAIQIFQYTLLSATSHCSLTVVDREEGVTRNLCTDDWRVKYVTSSKKLNIKAITQEGGEVNNYMLLIELFTYTCGDTYDVENKITVRSKNVRDNTPCVYRFLANGYRIVLDVATSSRKALSYVIISTDGSFQSLKELSYSTTTSLETTKEFLVLIKPFPKTVSFVLQVMREETATSPCDTCIILQGGSQGVLSSPNSQGLSTYPSDLSCSIKFEGEDQNYNVALEILQLNLPRNTSIDCLLVVKDNKKTILDSTLCKPLPFLLLTDTPFTLKFMSLSNNIYKGYKIRYKANDCGGKVILKNENSVTIQSPGYSTGGYPRYVHCIWLISTNITNISDRIKFKMIDFDVHNSDSFEVFDPLFSHDPLAVFRGSAASLGLKSIGNELRVVFKSDSRQVGAGFSFRVRALVSGCGGDIDTTKTKRGTISTNDYYPKTNYCLFRLKANDGRVLSLSPLLHSHATRRVKKVSKPFLSRVGGKKVSAVKDDDDDDDEEEEEDDCKRVSIIVSTKGLLSTGQRYCATDVLPTVLATNDIIVVANAPSLLPAAFTYHTDGCGGDVEETSGILTSPNHPDVFSGPITCTWTFRYQVMFALTHLNLDPHLDSLTLTDRTQSITWTGSKVPGHALLGAPGTVTFSGVSVGVQTGFSLRYEMVDVQGTWQVSQSDPAVILGWQGGGTTPLAWQVRSGQGDIGLTVRIWAAYLPSDASCSFSYLQVVSAGQVEQRLCGGTVLRTIHVPATSLIIILHSPSPMAFFTASVHLTA</sequence>
<feature type="non-terminal residue" evidence="6">
    <location>
        <position position="1"/>
    </location>
</feature>
<evidence type="ECO:0000256" key="3">
    <source>
        <dbReference type="PROSITE-ProRule" id="PRU00059"/>
    </source>
</evidence>
<keyword evidence="7" id="KW-1185">Reference proteome</keyword>
<evidence type="ECO:0000313" key="6">
    <source>
        <dbReference type="EMBL" id="KAK3849063.1"/>
    </source>
</evidence>
<dbReference type="SUPFAM" id="SSF49854">
    <property type="entry name" value="Spermadhesin, CUB domain"/>
    <property type="match status" value="7"/>
</dbReference>
<reference evidence="6" key="1">
    <citation type="submission" date="2023-10" db="EMBL/GenBank/DDBJ databases">
        <title>Genome assemblies of two species of porcelain crab, Petrolisthes cinctipes and Petrolisthes manimaculis (Anomura: Porcellanidae).</title>
        <authorList>
            <person name="Angst P."/>
        </authorList>
    </citation>
    <scope>NUCLEOTIDE SEQUENCE</scope>
    <source>
        <strain evidence="6">PB745_01</strain>
        <tissue evidence="6">Gill</tissue>
    </source>
</reference>
<feature type="compositionally biased region" description="Polar residues" evidence="4">
    <location>
        <begin position="10"/>
        <end position="28"/>
    </location>
</feature>
<dbReference type="EMBL" id="JAWQEG010009164">
    <property type="protein sequence ID" value="KAK3849063.1"/>
    <property type="molecule type" value="Genomic_DNA"/>
</dbReference>
<dbReference type="PANTHER" id="PTHR24251">
    <property type="entry name" value="OVOCHYMASE-RELATED"/>
    <property type="match status" value="1"/>
</dbReference>
<dbReference type="InterPro" id="IPR035914">
    <property type="entry name" value="Sperma_CUB_dom_sf"/>
</dbReference>
<dbReference type="CDD" id="cd00041">
    <property type="entry name" value="CUB"/>
    <property type="match status" value="5"/>
</dbReference>
<dbReference type="PANTHER" id="PTHR24251:SF30">
    <property type="entry name" value="MEMBRANE FRIZZLED-RELATED PROTEIN"/>
    <property type="match status" value="1"/>
</dbReference>
<dbReference type="Pfam" id="PF00431">
    <property type="entry name" value="CUB"/>
    <property type="match status" value="4"/>
</dbReference>
<feature type="compositionally biased region" description="Basic and acidic residues" evidence="4">
    <location>
        <begin position="98"/>
        <end position="111"/>
    </location>
</feature>
<organism evidence="6 7">
    <name type="scientific">Petrolisthes cinctipes</name>
    <name type="common">Flat porcelain crab</name>
    <dbReference type="NCBI Taxonomy" id="88211"/>
    <lineage>
        <taxon>Eukaryota</taxon>
        <taxon>Metazoa</taxon>
        <taxon>Ecdysozoa</taxon>
        <taxon>Arthropoda</taxon>
        <taxon>Crustacea</taxon>
        <taxon>Multicrustacea</taxon>
        <taxon>Malacostraca</taxon>
        <taxon>Eumalacostraca</taxon>
        <taxon>Eucarida</taxon>
        <taxon>Decapoda</taxon>
        <taxon>Pleocyemata</taxon>
        <taxon>Anomura</taxon>
        <taxon>Galatheoidea</taxon>
        <taxon>Porcellanidae</taxon>
        <taxon>Petrolisthes</taxon>
    </lineage>
</organism>
<protein>
    <recommendedName>
        <fullName evidence="5">CUB domain-containing protein</fullName>
    </recommendedName>
</protein>
<evidence type="ECO:0000256" key="4">
    <source>
        <dbReference type="SAM" id="MobiDB-lite"/>
    </source>
</evidence>
<feature type="domain" description="CUB" evidence="5">
    <location>
        <begin position="1470"/>
        <end position="1501"/>
    </location>
</feature>
<feature type="region of interest" description="Disordered" evidence="4">
    <location>
        <begin position="81"/>
        <end position="174"/>
    </location>
</feature>
<feature type="compositionally biased region" description="Basic and acidic residues" evidence="4">
    <location>
        <begin position="39"/>
        <end position="51"/>
    </location>
</feature>
<evidence type="ECO:0000256" key="1">
    <source>
        <dbReference type="ARBA" id="ARBA00022737"/>
    </source>
</evidence>
<feature type="domain" description="CUB" evidence="5">
    <location>
        <begin position="318"/>
        <end position="433"/>
    </location>
</feature>
<feature type="domain" description="CUB" evidence="5">
    <location>
        <begin position="549"/>
        <end position="665"/>
    </location>
</feature>
<evidence type="ECO:0000256" key="2">
    <source>
        <dbReference type="ARBA" id="ARBA00023157"/>
    </source>
</evidence>
<comment type="caution">
    <text evidence="3">Lacks conserved residue(s) required for the propagation of feature annotation.</text>
</comment>
<gene>
    <name evidence="6" type="ORF">Pcinc_044167</name>
</gene>
<keyword evidence="1" id="KW-0677">Repeat</keyword>
<feature type="region of interest" description="Disordered" evidence="4">
    <location>
        <begin position="207"/>
        <end position="248"/>
    </location>
</feature>
<feature type="compositionally biased region" description="Basic and acidic residues" evidence="4">
    <location>
        <begin position="118"/>
        <end position="174"/>
    </location>
</feature>
<name>A0AAE1BEQ5_PETCI</name>
<feature type="region of interest" description="Disordered" evidence="4">
    <location>
        <begin position="1"/>
        <end position="54"/>
    </location>
</feature>
<dbReference type="Proteomes" id="UP001286313">
    <property type="component" value="Unassembled WGS sequence"/>
</dbReference>
<evidence type="ECO:0000259" key="5">
    <source>
        <dbReference type="PROSITE" id="PS01180"/>
    </source>
</evidence>
<comment type="caution">
    <text evidence="6">The sequence shown here is derived from an EMBL/GenBank/DDBJ whole genome shotgun (WGS) entry which is preliminary data.</text>
</comment>